<dbReference type="AlphaFoldDB" id="A0A6J4NZ43"/>
<sequence>CVGLAAGRSSPAATTRQVGSFDKTRRPRSGPSPPRLSRRSWPTT</sequence>
<evidence type="ECO:0000256" key="1">
    <source>
        <dbReference type="SAM" id="MobiDB-lite"/>
    </source>
</evidence>
<name>A0A6J4NZ43_9ACTN</name>
<feature type="non-terminal residue" evidence="2">
    <location>
        <position position="44"/>
    </location>
</feature>
<gene>
    <name evidence="2" type="ORF">AVDCRST_MAG55-692</name>
</gene>
<proteinExistence type="predicted"/>
<dbReference type="EMBL" id="CADCUZ010000030">
    <property type="protein sequence ID" value="CAA9401615.1"/>
    <property type="molecule type" value="Genomic_DNA"/>
</dbReference>
<feature type="region of interest" description="Disordered" evidence="1">
    <location>
        <begin position="1"/>
        <end position="44"/>
    </location>
</feature>
<feature type="non-terminal residue" evidence="2">
    <location>
        <position position="1"/>
    </location>
</feature>
<reference evidence="2" key="1">
    <citation type="submission" date="2020-02" db="EMBL/GenBank/DDBJ databases">
        <authorList>
            <person name="Meier V. D."/>
        </authorList>
    </citation>
    <scope>NUCLEOTIDE SEQUENCE</scope>
    <source>
        <strain evidence="2">AVDCRST_MAG55</strain>
    </source>
</reference>
<accession>A0A6J4NZ43</accession>
<organism evidence="2">
    <name type="scientific">uncultured Rubrobacteraceae bacterium</name>
    <dbReference type="NCBI Taxonomy" id="349277"/>
    <lineage>
        <taxon>Bacteria</taxon>
        <taxon>Bacillati</taxon>
        <taxon>Actinomycetota</taxon>
        <taxon>Rubrobacteria</taxon>
        <taxon>Rubrobacterales</taxon>
        <taxon>Rubrobacteraceae</taxon>
        <taxon>environmental samples</taxon>
    </lineage>
</organism>
<evidence type="ECO:0000313" key="2">
    <source>
        <dbReference type="EMBL" id="CAA9401615.1"/>
    </source>
</evidence>
<protein>
    <submittedName>
        <fullName evidence="2">Uncharacterized protein</fullName>
    </submittedName>
</protein>